<comment type="caution">
    <text evidence="3">The sequence shown here is derived from an EMBL/GenBank/DDBJ whole genome shotgun (WGS) entry which is preliminary data.</text>
</comment>
<dbReference type="RefSeq" id="WP_071563484.1">
    <property type="nucleotide sequence ID" value="NZ_MIQH01000323.1"/>
</dbReference>
<organism evidence="3 4">
    <name type="scientific">Bathymodiolus thermophilus thioautotrophic gill symbiont</name>
    <dbReference type="NCBI Taxonomy" id="2360"/>
    <lineage>
        <taxon>Bacteria</taxon>
        <taxon>Pseudomonadati</taxon>
        <taxon>Pseudomonadota</taxon>
        <taxon>Gammaproteobacteria</taxon>
        <taxon>sulfur-oxidizing symbionts</taxon>
    </lineage>
</organism>
<name>A0A1J5UMJ0_9GAMM</name>
<protein>
    <submittedName>
        <fullName evidence="3">DNA topoisomerase I</fullName>
    </submittedName>
</protein>
<keyword evidence="3" id="KW-0413">Isomerase</keyword>
<dbReference type="Proteomes" id="UP000182798">
    <property type="component" value="Unassembled WGS sequence"/>
</dbReference>
<dbReference type="Pfam" id="PF08378">
    <property type="entry name" value="NERD"/>
    <property type="match status" value="1"/>
</dbReference>
<dbReference type="InterPro" id="IPR011528">
    <property type="entry name" value="NERD"/>
</dbReference>
<keyword evidence="1" id="KW-1133">Transmembrane helix</keyword>
<evidence type="ECO:0000256" key="1">
    <source>
        <dbReference type="SAM" id="Phobius"/>
    </source>
</evidence>
<feature type="transmembrane region" description="Helical" evidence="1">
    <location>
        <begin position="6"/>
        <end position="26"/>
    </location>
</feature>
<evidence type="ECO:0000313" key="4">
    <source>
        <dbReference type="Proteomes" id="UP000182798"/>
    </source>
</evidence>
<evidence type="ECO:0000313" key="3">
    <source>
        <dbReference type="EMBL" id="OIR25455.1"/>
    </source>
</evidence>
<accession>A0A1J5UMJ0</accession>
<reference evidence="4" key="1">
    <citation type="submission" date="2016-09" db="EMBL/GenBank/DDBJ databases">
        <title>Genome Sequence of Bathymodiolus thermophilus sulfur-oxidizing gill endosymbiont.</title>
        <authorList>
            <person name="Ponnudurai R."/>
            <person name="Kleiner M."/>
            <person name="Sayavedra L."/>
            <person name="Thuermer A."/>
            <person name="Felbeck H."/>
            <person name="Schlueter R."/>
            <person name="Schweder T."/>
            <person name="Markert S."/>
        </authorList>
    </citation>
    <scope>NUCLEOTIDE SEQUENCE [LARGE SCALE GENOMIC DNA]</scope>
    <source>
        <strain evidence="4">BAT/CrabSpa'14</strain>
    </source>
</reference>
<dbReference type="OrthoDB" id="5782056at2"/>
<keyword evidence="1" id="KW-0472">Membrane</keyword>
<evidence type="ECO:0000259" key="2">
    <source>
        <dbReference type="PROSITE" id="PS50965"/>
    </source>
</evidence>
<dbReference type="GO" id="GO:0016853">
    <property type="term" value="F:isomerase activity"/>
    <property type="evidence" value="ECO:0007669"/>
    <property type="project" value="UniProtKB-KW"/>
</dbReference>
<dbReference type="PROSITE" id="PS50965">
    <property type="entry name" value="NERD"/>
    <property type="match status" value="1"/>
</dbReference>
<gene>
    <name evidence="3" type="ORF">BGC33_06715</name>
</gene>
<keyword evidence="1" id="KW-0812">Transmembrane</keyword>
<dbReference type="EMBL" id="MIQH01000323">
    <property type="protein sequence ID" value="OIR25455.1"/>
    <property type="molecule type" value="Genomic_DNA"/>
</dbReference>
<dbReference type="AlphaFoldDB" id="A0A1J5UMJ0"/>
<feature type="domain" description="NERD" evidence="2">
    <location>
        <begin position="32"/>
        <end position="149"/>
    </location>
</feature>
<proteinExistence type="predicted"/>
<sequence length="213" mass="24460">MDLAPILNQVGMLWYFIPAFVIITLLKSAWFKGVFGEFIVNLSAKLLLDKRKYHLIKNITLPTEDGSTQIDHIIVSEYGIFVVETKNMKGWIFGGLNQKIWTQKIYKYSGKFQNPLHQNYKHTKVLEALLELNKSQVFSVIVFVGDSEFKTKMPENVTHGSGYIKFIKSKTQSVLTKSEVKEIVSRIEAGRLTPSFKTNREHIKHIKAIAKKK</sequence>